<comment type="caution">
    <text evidence="2">The sequence shown here is derived from an EMBL/GenBank/DDBJ whole genome shotgun (WGS) entry which is preliminary data.</text>
</comment>
<name>A0A923N4X0_9BACT</name>
<accession>A0A923N4X0</accession>
<feature type="transmembrane region" description="Helical" evidence="1">
    <location>
        <begin position="7"/>
        <end position="26"/>
    </location>
</feature>
<evidence type="ECO:0000313" key="3">
    <source>
        <dbReference type="Proteomes" id="UP000603640"/>
    </source>
</evidence>
<proteinExistence type="predicted"/>
<evidence type="ECO:0000313" key="2">
    <source>
        <dbReference type="EMBL" id="MBC5992608.1"/>
    </source>
</evidence>
<dbReference type="AlphaFoldDB" id="A0A923N4X0"/>
<dbReference type="EMBL" id="JACRVF010000001">
    <property type="protein sequence ID" value="MBC5992608.1"/>
    <property type="molecule type" value="Genomic_DNA"/>
</dbReference>
<keyword evidence="1" id="KW-1133">Transmembrane helix</keyword>
<gene>
    <name evidence="2" type="ORF">H8S84_07165</name>
</gene>
<organism evidence="2 3">
    <name type="scientific">Pontibacter cellulosilyticus</name>
    <dbReference type="NCBI Taxonomy" id="1720253"/>
    <lineage>
        <taxon>Bacteria</taxon>
        <taxon>Pseudomonadati</taxon>
        <taxon>Bacteroidota</taxon>
        <taxon>Cytophagia</taxon>
        <taxon>Cytophagales</taxon>
        <taxon>Hymenobacteraceae</taxon>
        <taxon>Pontibacter</taxon>
    </lineage>
</organism>
<sequence length="65" mass="7157">MSNVSEIIFTLIPLALFLYLSLTMLGVIKYNQQTAFLQNASTTTKIAVYGGTLAFLIMAVVDLLR</sequence>
<feature type="transmembrane region" description="Helical" evidence="1">
    <location>
        <begin position="46"/>
        <end position="64"/>
    </location>
</feature>
<keyword evidence="1" id="KW-0472">Membrane</keyword>
<evidence type="ECO:0000256" key="1">
    <source>
        <dbReference type="SAM" id="Phobius"/>
    </source>
</evidence>
<reference evidence="2" key="1">
    <citation type="submission" date="2020-08" db="EMBL/GenBank/DDBJ databases">
        <title>Pontibacter sp. SD6 16S ribosomal RNA gene Genome sequencing and assembly.</title>
        <authorList>
            <person name="Kang M."/>
        </authorList>
    </citation>
    <scope>NUCLEOTIDE SEQUENCE</scope>
    <source>
        <strain evidence="2">SD6</strain>
    </source>
</reference>
<dbReference type="RefSeq" id="WP_187066542.1">
    <property type="nucleotide sequence ID" value="NZ_JACRVF010000001.1"/>
</dbReference>
<protein>
    <submittedName>
        <fullName evidence="2">Uncharacterized protein</fullName>
    </submittedName>
</protein>
<keyword evidence="3" id="KW-1185">Reference proteome</keyword>
<keyword evidence="1" id="KW-0812">Transmembrane</keyword>
<dbReference type="Proteomes" id="UP000603640">
    <property type="component" value="Unassembled WGS sequence"/>
</dbReference>